<dbReference type="InterPro" id="IPR050766">
    <property type="entry name" value="Bact_Lucif_Oxidored"/>
</dbReference>
<reference evidence="5" key="1">
    <citation type="journal article" date="2019" name="Int. J. Syst. Evol. Microbiol.">
        <title>The Global Catalogue of Microorganisms (GCM) 10K type strain sequencing project: providing services to taxonomists for standard genome sequencing and annotation.</title>
        <authorList>
            <consortium name="The Broad Institute Genomics Platform"/>
            <consortium name="The Broad Institute Genome Sequencing Center for Infectious Disease"/>
            <person name="Wu L."/>
            <person name="Ma J."/>
        </authorList>
    </citation>
    <scope>NUCLEOTIDE SEQUENCE [LARGE SCALE GENOMIC DNA]</scope>
    <source>
        <strain evidence="5">JCM 16904</strain>
    </source>
</reference>
<name>A0ABP7BWB4_9ACTN</name>
<dbReference type="InterPro" id="IPR036661">
    <property type="entry name" value="Luciferase-like_sf"/>
</dbReference>
<dbReference type="Gene3D" id="3.20.20.30">
    <property type="entry name" value="Luciferase-like domain"/>
    <property type="match status" value="1"/>
</dbReference>
<protein>
    <submittedName>
        <fullName evidence="4">LLM class flavin-dependent oxidoreductase</fullName>
    </submittedName>
</protein>
<evidence type="ECO:0000313" key="5">
    <source>
        <dbReference type="Proteomes" id="UP001500902"/>
    </source>
</evidence>
<organism evidence="4 5">
    <name type="scientific">Nonomuraea antimicrobica</name>
    <dbReference type="NCBI Taxonomy" id="561173"/>
    <lineage>
        <taxon>Bacteria</taxon>
        <taxon>Bacillati</taxon>
        <taxon>Actinomycetota</taxon>
        <taxon>Actinomycetes</taxon>
        <taxon>Streptosporangiales</taxon>
        <taxon>Streptosporangiaceae</taxon>
        <taxon>Nonomuraea</taxon>
    </lineage>
</organism>
<dbReference type="InterPro" id="IPR011251">
    <property type="entry name" value="Luciferase-like_dom"/>
</dbReference>
<keyword evidence="5" id="KW-1185">Reference proteome</keyword>
<dbReference type="EMBL" id="BAAAZP010000074">
    <property type="protein sequence ID" value="GAA3670193.1"/>
    <property type="molecule type" value="Genomic_DNA"/>
</dbReference>
<evidence type="ECO:0000259" key="3">
    <source>
        <dbReference type="Pfam" id="PF00296"/>
    </source>
</evidence>
<sequence length="344" mass="36967">MRIGIFVVAGLFPGQESGKVLANALEWIVAAEEAGFDDAWIAEHHFMPYGVCPSPITLAGVAIGRTTRIGLGTAVSVLSTQHPVALAEQAAMLHHLSGGRFTLGVGRGGPWVDLEVFGTGLERYERGFGESLDLLVAALSDGSVAADGEFFRFREVPMVPAARLRPVVACTSEATVAMAAERGLPMLLGLHIGDEEKAAVVGRYREHGGPVTGHVAAGVAYVADSTAAAVRELKKAMPAWLGPGLAGYVPVDGRPRARLDVGAYVDLLTRIHPVGSAEHCAETLRRTAEETGIEHFVLLVEGLGEHRRTLENIRRFGAEVLPLLRRGEHRRGEHRRSEHRRGER</sequence>
<comment type="caution">
    <text evidence="4">The sequence shown here is derived from an EMBL/GenBank/DDBJ whole genome shotgun (WGS) entry which is preliminary data.</text>
</comment>
<gene>
    <name evidence="4" type="ORF">GCM10022224_037990</name>
</gene>
<evidence type="ECO:0000256" key="1">
    <source>
        <dbReference type="ARBA" id="ARBA00023002"/>
    </source>
</evidence>
<dbReference type="SUPFAM" id="SSF51679">
    <property type="entry name" value="Bacterial luciferase-like"/>
    <property type="match status" value="1"/>
</dbReference>
<evidence type="ECO:0000313" key="4">
    <source>
        <dbReference type="EMBL" id="GAA3670193.1"/>
    </source>
</evidence>
<dbReference type="PANTHER" id="PTHR30137:SF8">
    <property type="entry name" value="BLR5498 PROTEIN"/>
    <property type="match status" value="1"/>
</dbReference>
<feature type="domain" description="Luciferase-like" evidence="3">
    <location>
        <begin position="1"/>
        <end position="295"/>
    </location>
</feature>
<dbReference type="Proteomes" id="UP001500902">
    <property type="component" value="Unassembled WGS sequence"/>
</dbReference>
<keyword evidence="2" id="KW-0503">Monooxygenase</keyword>
<dbReference type="RefSeq" id="WP_344879128.1">
    <property type="nucleotide sequence ID" value="NZ_BAAAZP010000074.1"/>
</dbReference>
<accession>A0ABP7BWB4</accession>
<dbReference type="PANTHER" id="PTHR30137">
    <property type="entry name" value="LUCIFERASE-LIKE MONOOXYGENASE"/>
    <property type="match status" value="1"/>
</dbReference>
<keyword evidence="1" id="KW-0560">Oxidoreductase</keyword>
<evidence type="ECO:0000256" key="2">
    <source>
        <dbReference type="ARBA" id="ARBA00023033"/>
    </source>
</evidence>
<proteinExistence type="predicted"/>
<dbReference type="Pfam" id="PF00296">
    <property type="entry name" value="Bac_luciferase"/>
    <property type="match status" value="1"/>
</dbReference>